<name>A0A9X2THI7_9BACT</name>
<keyword evidence="2" id="KW-0812">Transmembrane</keyword>
<evidence type="ECO:0000259" key="3">
    <source>
        <dbReference type="Pfam" id="PF02517"/>
    </source>
</evidence>
<proteinExistence type="predicted"/>
<accession>A0A9X2THI7</accession>
<keyword evidence="2" id="KW-1133">Transmembrane helix</keyword>
<dbReference type="AlphaFoldDB" id="A0A9X2THI7"/>
<evidence type="ECO:0000256" key="1">
    <source>
        <dbReference type="SAM" id="MobiDB-lite"/>
    </source>
</evidence>
<dbReference type="InterPro" id="IPR003675">
    <property type="entry name" value="Rce1/LyrA-like_dom"/>
</dbReference>
<feature type="compositionally biased region" description="Basic and acidic residues" evidence="1">
    <location>
        <begin position="283"/>
        <end position="292"/>
    </location>
</feature>
<dbReference type="GO" id="GO:0004175">
    <property type="term" value="F:endopeptidase activity"/>
    <property type="evidence" value="ECO:0007669"/>
    <property type="project" value="UniProtKB-ARBA"/>
</dbReference>
<feature type="region of interest" description="Disordered" evidence="1">
    <location>
        <begin position="269"/>
        <end position="292"/>
    </location>
</feature>
<organism evidence="4 5">
    <name type="scientific">Salinibacter ruber</name>
    <dbReference type="NCBI Taxonomy" id="146919"/>
    <lineage>
        <taxon>Bacteria</taxon>
        <taxon>Pseudomonadati</taxon>
        <taxon>Rhodothermota</taxon>
        <taxon>Rhodothermia</taxon>
        <taxon>Rhodothermales</taxon>
        <taxon>Salinibacteraceae</taxon>
        <taxon>Salinibacter</taxon>
    </lineage>
</organism>
<protein>
    <recommendedName>
        <fullName evidence="3">CAAX prenyl protease 2/Lysostaphin resistance protein A-like domain-containing protein</fullName>
    </recommendedName>
</protein>
<feature type="transmembrane region" description="Helical" evidence="2">
    <location>
        <begin position="229"/>
        <end position="252"/>
    </location>
</feature>
<evidence type="ECO:0000313" key="4">
    <source>
        <dbReference type="EMBL" id="MCS3678706.1"/>
    </source>
</evidence>
<evidence type="ECO:0000313" key="5">
    <source>
        <dbReference type="Proteomes" id="UP001155027"/>
    </source>
</evidence>
<feature type="transmembrane region" description="Helical" evidence="2">
    <location>
        <begin position="38"/>
        <end position="57"/>
    </location>
</feature>
<sequence>MTALSKIRLRYFALWGLLFLCLMLGVESALGLNLPDRVVGWTLAILTLTGWFGQAVWRHQLDLSALFGPFPTDPSAWGTVLVGVLALDLLAEAEFHLLLPWLEQVSPWLADRYVKNAVSPTGTTEYLRAAGSAVIVAPLVEEFFVRGLMYQRWAYAWNRPVLALLVTSVLFALPHGHVINAFILGVVAILVYVETRSLWAPIGMHAIGNAITVFGGLPMEAGFELATGGTSSGVVVGWLSLIVSGLLLAWLLRRCWGALYEPPPYIEHEQRSEEISNGEEAPDDKTAVADRA</sequence>
<reference evidence="4" key="1">
    <citation type="submission" date="2022-08" db="EMBL/GenBank/DDBJ databases">
        <title>Genomic Encyclopedia of Type Strains, Phase V (KMG-V): Genome sequencing to study the core and pangenomes of soil and plant-associated prokaryotes.</title>
        <authorList>
            <person name="Whitman W."/>
        </authorList>
    </citation>
    <scope>NUCLEOTIDE SEQUENCE</scope>
    <source>
        <strain evidence="4">0</strain>
    </source>
</reference>
<feature type="domain" description="CAAX prenyl protease 2/Lysostaphin resistance protein A-like" evidence="3">
    <location>
        <begin position="132"/>
        <end position="211"/>
    </location>
</feature>
<gene>
    <name evidence="4" type="ORF">GGP71_002647</name>
</gene>
<dbReference type="Pfam" id="PF02517">
    <property type="entry name" value="Rce1-like"/>
    <property type="match status" value="1"/>
</dbReference>
<dbReference type="GO" id="GO:0080120">
    <property type="term" value="P:CAAX-box protein maturation"/>
    <property type="evidence" value="ECO:0007669"/>
    <property type="project" value="UniProtKB-ARBA"/>
</dbReference>
<dbReference type="Proteomes" id="UP001155027">
    <property type="component" value="Unassembled WGS sequence"/>
</dbReference>
<feature type="transmembrane region" description="Helical" evidence="2">
    <location>
        <begin position="161"/>
        <end position="192"/>
    </location>
</feature>
<dbReference type="RefSeq" id="WP_259080767.1">
    <property type="nucleotide sequence ID" value="NZ_JANUAU010000009.1"/>
</dbReference>
<keyword evidence="2" id="KW-0472">Membrane</keyword>
<dbReference type="EMBL" id="JANUAU010000009">
    <property type="protein sequence ID" value="MCS3678706.1"/>
    <property type="molecule type" value="Genomic_DNA"/>
</dbReference>
<comment type="caution">
    <text evidence="4">The sequence shown here is derived from an EMBL/GenBank/DDBJ whole genome shotgun (WGS) entry which is preliminary data.</text>
</comment>
<feature type="transmembrane region" description="Helical" evidence="2">
    <location>
        <begin position="198"/>
        <end position="217"/>
    </location>
</feature>
<evidence type="ECO:0000256" key="2">
    <source>
        <dbReference type="SAM" id="Phobius"/>
    </source>
</evidence>